<dbReference type="Proteomes" id="UP000309174">
    <property type="component" value="Unassembled WGS sequence"/>
</dbReference>
<dbReference type="InterPro" id="IPR051917">
    <property type="entry name" value="Transposase-Integrase"/>
</dbReference>
<dbReference type="EMBL" id="VCKW01000172">
    <property type="protein sequence ID" value="TMQ92175.1"/>
    <property type="molecule type" value="Genomic_DNA"/>
</dbReference>
<sequence>MYSKIALASSTRARAWDNTRRPKRCLLQRDGELREVVAARLAEGWSPEQISGWLKAAYPERKEMRVSHETIYRSLFIQARGVLAKELTAHLRRRRTMRRSKKASAAGLQRGQIRDAVSIRERPADAEVR</sequence>
<evidence type="ECO:0000256" key="1">
    <source>
        <dbReference type="SAM" id="MobiDB-lite"/>
    </source>
</evidence>
<dbReference type="PANTHER" id="PTHR10948">
    <property type="entry name" value="TRANSPOSASE"/>
    <property type="match status" value="1"/>
</dbReference>
<evidence type="ECO:0000313" key="3">
    <source>
        <dbReference type="Proteomes" id="UP000309174"/>
    </source>
</evidence>
<evidence type="ECO:0000313" key="2">
    <source>
        <dbReference type="EMBL" id="TMQ92175.1"/>
    </source>
</evidence>
<organism evidence="2 3">
    <name type="scientific">Actinomadura soli</name>
    <dbReference type="NCBI Taxonomy" id="2508997"/>
    <lineage>
        <taxon>Bacteria</taxon>
        <taxon>Bacillati</taxon>
        <taxon>Actinomycetota</taxon>
        <taxon>Actinomycetes</taxon>
        <taxon>Streptosporangiales</taxon>
        <taxon>Thermomonosporaceae</taxon>
        <taxon>Actinomadura</taxon>
    </lineage>
</organism>
<gene>
    <name evidence="2" type="ORF">ETD83_27915</name>
</gene>
<dbReference type="OrthoDB" id="9803231at2"/>
<dbReference type="GO" id="GO:0005829">
    <property type="term" value="C:cytosol"/>
    <property type="evidence" value="ECO:0007669"/>
    <property type="project" value="TreeGrafter"/>
</dbReference>
<dbReference type="PANTHER" id="PTHR10948:SF23">
    <property type="entry name" value="TRANSPOSASE INSI FOR INSERTION SEQUENCE ELEMENT IS30A-RELATED"/>
    <property type="match status" value="1"/>
</dbReference>
<reference evidence="2 3" key="1">
    <citation type="submission" date="2019-05" db="EMBL/GenBank/DDBJ databases">
        <title>Draft genome sequence of Actinomadura sp. 14C53.</title>
        <authorList>
            <person name="Saricaoglu S."/>
            <person name="Isik K."/>
        </authorList>
    </citation>
    <scope>NUCLEOTIDE SEQUENCE [LARGE SCALE GENOMIC DNA]</scope>
    <source>
        <strain evidence="2 3">14C53</strain>
    </source>
</reference>
<protein>
    <recommendedName>
        <fullName evidence="4">Transposase</fullName>
    </recommendedName>
</protein>
<dbReference type="GO" id="GO:0032196">
    <property type="term" value="P:transposition"/>
    <property type="evidence" value="ECO:0007669"/>
    <property type="project" value="TreeGrafter"/>
</dbReference>
<name>A0A5C4J5C7_9ACTN</name>
<keyword evidence="3" id="KW-1185">Reference proteome</keyword>
<feature type="compositionally biased region" description="Basic and acidic residues" evidence="1">
    <location>
        <begin position="117"/>
        <end position="129"/>
    </location>
</feature>
<proteinExistence type="predicted"/>
<dbReference type="RefSeq" id="WP_138648189.1">
    <property type="nucleotide sequence ID" value="NZ_VCKW01000172.1"/>
</dbReference>
<dbReference type="GO" id="GO:0004803">
    <property type="term" value="F:transposase activity"/>
    <property type="evidence" value="ECO:0007669"/>
    <property type="project" value="TreeGrafter"/>
</dbReference>
<evidence type="ECO:0008006" key="4">
    <source>
        <dbReference type="Google" id="ProtNLM"/>
    </source>
</evidence>
<accession>A0A5C4J5C7</accession>
<dbReference type="AlphaFoldDB" id="A0A5C4J5C7"/>
<comment type="caution">
    <text evidence="2">The sequence shown here is derived from an EMBL/GenBank/DDBJ whole genome shotgun (WGS) entry which is preliminary data.</text>
</comment>
<feature type="region of interest" description="Disordered" evidence="1">
    <location>
        <begin position="94"/>
        <end position="129"/>
    </location>
</feature>